<dbReference type="PANTHER" id="PTHR32305:SF15">
    <property type="entry name" value="PROTEIN RHSA-RELATED"/>
    <property type="match status" value="1"/>
</dbReference>
<dbReference type="Proteomes" id="UP000176204">
    <property type="component" value="Chromosome I"/>
</dbReference>
<feature type="region of interest" description="Disordered" evidence="2">
    <location>
        <begin position="46"/>
        <end position="101"/>
    </location>
</feature>
<accession>A0A1H6LK24</accession>
<dbReference type="Gene3D" id="2.180.10.10">
    <property type="entry name" value="RHS repeat-associated core"/>
    <property type="match status" value="2"/>
</dbReference>
<gene>
    <name evidence="4" type="ORF">PYTT_1472</name>
</gene>
<dbReference type="EMBL" id="LT629973">
    <property type="protein sequence ID" value="SEH88843.1"/>
    <property type="molecule type" value="Genomic_DNA"/>
</dbReference>
<name>A0A1H6LK24_9BACT</name>
<keyword evidence="5" id="KW-1185">Reference proteome</keyword>
<feature type="compositionally biased region" description="Acidic residues" evidence="2">
    <location>
        <begin position="71"/>
        <end position="93"/>
    </location>
</feature>
<evidence type="ECO:0000313" key="4">
    <source>
        <dbReference type="EMBL" id="SEH88843.1"/>
    </source>
</evidence>
<dbReference type="KEGG" id="agl:PYTT_1472"/>
<dbReference type="PRINTS" id="PR00394">
    <property type="entry name" value="RHSPROTEIN"/>
</dbReference>
<dbReference type="RefSeq" id="WP_071133364.1">
    <property type="nucleotide sequence ID" value="NZ_LT629973.1"/>
</dbReference>
<evidence type="ECO:0000256" key="1">
    <source>
        <dbReference type="ARBA" id="ARBA00022737"/>
    </source>
</evidence>
<protein>
    <submittedName>
        <fullName evidence="4">Rhs protein signature</fullName>
    </submittedName>
</protein>
<organism evidence="4 5">
    <name type="scientific">Akkermansia glycaniphila</name>
    <dbReference type="NCBI Taxonomy" id="1679444"/>
    <lineage>
        <taxon>Bacteria</taxon>
        <taxon>Pseudomonadati</taxon>
        <taxon>Verrucomicrobiota</taxon>
        <taxon>Verrucomicrobiia</taxon>
        <taxon>Verrucomicrobiales</taxon>
        <taxon>Akkermansiaceae</taxon>
        <taxon>Akkermansia</taxon>
    </lineage>
</organism>
<dbReference type="InterPro" id="IPR022385">
    <property type="entry name" value="Rhs_assc_core"/>
</dbReference>
<evidence type="ECO:0000256" key="2">
    <source>
        <dbReference type="SAM" id="MobiDB-lite"/>
    </source>
</evidence>
<sequence length="1912" mass="212635">MSSQQSPLHPSSGPVENEADLAMNGYLPEGWAPFIPGDANTAAFALTEHAADSSSSDSDSSSSSDDSSSSDWDDSSSSDDDSSSSDWDDSSSDDNDKPDTENDQFCNTCTCTCACGKDNVASESFFTENHLGSTQDVAMNIVFGIEPDIAGWCPATFQILDLNPHSTSWHDPDMPLIYRLGFVFQHVTEWSIQHDPYSKIITVVKPSGKTLHYQYAGGKDTAERVGDTRQYSSLVQILNADKTPCKTGTPVYADFTTADGASIRFNVPTATEIGKPVQLVTADRVVVDLAAYGSKMRLKKDFGLISGIWHHLDGLLNIRETEIPAGNGTAASSRIVLEWYPKNQVTPSGDWYATTGMPGKTWTLEENNATQEGKTYRHLAMTAVRPGSPVTRVDRYLAADETVIDMPTGEGDRRIRYSNVRTIQSDGTWEHLTTRRMTSGDTTPTSSTRQIYELIDGIWQETSRTEGYGTSLAQTTTYTYADLRLSRIDFQNGNYCSYQYDSKRRVIMEATPWSGRDEALPNETCEQVKITDYSDLRFNDYRPSSIRQIIRTASGKETELSKETYEYWNTVLERSVTVKKTALGSELEQTSSSVYYGPDALPPFAAGRMKMSQGINGIQTVSSYAATTAHGAAYCITTEQQVGNQPVAGQSTRTVSYMAADGTATCTETYAHTGNEWSLLTRETYEYDTYRNRTKTVKANGRTSSTEWMCCGPLRQTDEDGVITTYSYNAAHQLIETIRSATATTPETIVSYTRDAAGRAIATRTDIGPMTTTTSTVYDALGRTASTTDELGRTTRYEYSDDGLTETVTSPTGATIVTARHNDGNIDTITGTAQQAEKHIQYLSSAGLYTEMQKQDENGNWIRIGNTISDYFGQTVYDIRPAVADDTLISTTSQYNAKGQLVSQQTKADGGSSDTTILAPVLYAYDAMGNMVKQTVDLSPKPSRITEHAQTYICEEDGVYSQQTTTTYNAEGQPLTQTSLTLTSDLDLELASKTVTIDVRGNRSVQWTHYGTPTQRISYTTQPGIDAVASQTGMDGFVIHATDYAGIVTNYRRSYTAAGMVMTQTDGRGNATTAEYDTAGRPVKTIDGAGNATTTAYDHVTGQPSCITDAQGKTACYRYDIRSRKTAQYGTAVQPIVWDYTDDNRISDMWTWKNPAQIIETDPSSLINQPEAEHTLWSYDAATGLLITKRYADDKEDTYTYDSLNRLASKKDARDITATYTYHSLTGELAGTTYNDDTPAVTYAYNHLGQPTQITDASGARTFRYNQYGEVESEQTEGPVESILTHTRDTWGRTNGYSLKHRNVPIDTVDYAYDTAGRLAASSGFAYAYDTQSGLLNHILYPSGLRREHTWHPDLNIITDIRYNGLNVQTALHPDRYRYDYDSLLRPVSQSDYRNASTKPTVTRTYAYNGRSELTGETSTDGTRHAYAYDNIGNRITAQNNATATSYQTNLVNQYSSIAAQGQATFSPAYDAAGNQTLIRTATGEWNAQHNADNRPTSFQQGDRRIDSVYDFMGRRIEKATSDDSGLTKRLRYIYHGYVQIAEIDATDETALYVAKTYRWDPSEPVATRPLALTLWTREGTARETLYYAHDLRKNVVSLFDGKGLRRASYQYDPYGNITSMEGDMAKENPFRFSSEHHDEDLGLVYYNYRHYNPTDGRWTSRDPIAEQGGWNLYGFVGNRPLYYTDKLGLASSDPSSPYHTGPSPYINRQSDSRQTNNKKIDDSSPEYDGEEITPEMVRDCMYGKAYIDERTCWFWSTIVEWKYGQCFTEPLGRHKRAYVVAKWKPSNSTTLKNGKTYPCTKVMDAYAKRRQDIPAITVRVFRIICQNKKTFEETYYFSLGHEKPTLLGFRDINELSQADRVGYGSGYQGGGLAIGLFRTGLIGIRFHIEATDAKDGGHVVTISNKSYYFGE</sequence>
<dbReference type="InterPro" id="IPR006530">
    <property type="entry name" value="YD"/>
</dbReference>
<dbReference type="OrthoDB" id="174505at2"/>
<feature type="domain" description="Teneurin-like YD-shell" evidence="3">
    <location>
        <begin position="1381"/>
        <end position="1663"/>
    </location>
</feature>
<reference evidence="5" key="1">
    <citation type="submission" date="2016-09" db="EMBL/GenBank/DDBJ databases">
        <authorList>
            <person name="Koehorst J."/>
        </authorList>
    </citation>
    <scope>NUCLEOTIDE SEQUENCE [LARGE SCALE GENOMIC DNA]</scope>
</reference>
<dbReference type="NCBIfam" id="TIGR03696">
    <property type="entry name" value="Rhs_assc_core"/>
    <property type="match status" value="1"/>
</dbReference>
<feature type="region of interest" description="Disordered" evidence="2">
    <location>
        <begin position="1"/>
        <end position="21"/>
    </location>
</feature>
<evidence type="ECO:0000259" key="3">
    <source>
        <dbReference type="Pfam" id="PF25023"/>
    </source>
</evidence>
<feature type="region of interest" description="Disordered" evidence="2">
    <location>
        <begin position="1694"/>
        <end position="1731"/>
    </location>
</feature>
<dbReference type="InterPro" id="IPR050708">
    <property type="entry name" value="T6SS_VgrG/RHS"/>
</dbReference>
<dbReference type="STRING" id="1679444.PYTT_1472"/>
<feature type="compositionally biased region" description="Polar residues" evidence="2">
    <location>
        <begin position="1707"/>
        <end position="1718"/>
    </location>
</feature>
<proteinExistence type="predicted"/>
<dbReference type="InterPro" id="IPR056823">
    <property type="entry name" value="TEN-like_YD-shell"/>
</dbReference>
<dbReference type="PANTHER" id="PTHR32305">
    <property type="match status" value="1"/>
</dbReference>
<feature type="compositionally biased region" description="Low complexity" evidence="2">
    <location>
        <begin position="52"/>
        <end position="70"/>
    </location>
</feature>
<keyword evidence="1" id="KW-0677">Repeat</keyword>
<dbReference type="Pfam" id="PF25023">
    <property type="entry name" value="TEN_YD-shell"/>
    <property type="match status" value="2"/>
</dbReference>
<feature type="domain" description="Teneurin-like YD-shell" evidence="3">
    <location>
        <begin position="471"/>
        <end position="903"/>
    </location>
</feature>
<evidence type="ECO:0000313" key="5">
    <source>
        <dbReference type="Proteomes" id="UP000176204"/>
    </source>
</evidence>
<dbReference type="NCBIfam" id="TIGR01643">
    <property type="entry name" value="YD_repeat_2x"/>
    <property type="match status" value="3"/>
</dbReference>